<reference evidence="1" key="1">
    <citation type="submission" date="2018-05" db="EMBL/GenBank/DDBJ databases">
        <title>Draft genome of Mucuna pruriens seed.</title>
        <authorList>
            <person name="Nnadi N.E."/>
            <person name="Vos R."/>
            <person name="Hasami M.H."/>
            <person name="Devisetty U.K."/>
            <person name="Aguiy J.C."/>
        </authorList>
    </citation>
    <scope>NUCLEOTIDE SEQUENCE [LARGE SCALE GENOMIC DNA]</scope>
    <source>
        <strain evidence="1">JCA_2017</strain>
    </source>
</reference>
<accession>A0A371HSR7</accession>
<organism evidence="1 2">
    <name type="scientific">Mucuna pruriens</name>
    <name type="common">Velvet bean</name>
    <name type="synonym">Dolichos pruriens</name>
    <dbReference type="NCBI Taxonomy" id="157652"/>
    <lineage>
        <taxon>Eukaryota</taxon>
        <taxon>Viridiplantae</taxon>
        <taxon>Streptophyta</taxon>
        <taxon>Embryophyta</taxon>
        <taxon>Tracheophyta</taxon>
        <taxon>Spermatophyta</taxon>
        <taxon>Magnoliopsida</taxon>
        <taxon>eudicotyledons</taxon>
        <taxon>Gunneridae</taxon>
        <taxon>Pentapetalae</taxon>
        <taxon>rosids</taxon>
        <taxon>fabids</taxon>
        <taxon>Fabales</taxon>
        <taxon>Fabaceae</taxon>
        <taxon>Papilionoideae</taxon>
        <taxon>50 kb inversion clade</taxon>
        <taxon>NPAAA clade</taxon>
        <taxon>indigoferoid/millettioid clade</taxon>
        <taxon>Phaseoleae</taxon>
        <taxon>Mucuna</taxon>
    </lineage>
</organism>
<dbReference type="Proteomes" id="UP000257109">
    <property type="component" value="Unassembled WGS sequence"/>
</dbReference>
<proteinExistence type="predicted"/>
<evidence type="ECO:0000313" key="1">
    <source>
        <dbReference type="EMBL" id="RDY05823.1"/>
    </source>
</evidence>
<dbReference type="AlphaFoldDB" id="A0A371HSR7"/>
<sequence length="65" mass="7722">MSKELLLDNNPKVDEILRNIEDRVRTRSTFKDQAQVELLSKIKPKNIDEALLDDRWIQTIQEELD</sequence>
<dbReference type="EMBL" id="QJKJ01001807">
    <property type="protein sequence ID" value="RDY05823.1"/>
    <property type="molecule type" value="Genomic_DNA"/>
</dbReference>
<evidence type="ECO:0000313" key="2">
    <source>
        <dbReference type="Proteomes" id="UP000257109"/>
    </source>
</evidence>
<protein>
    <submittedName>
        <fullName evidence="1">Uncharacterized protein</fullName>
    </submittedName>
</protein>
<gene>
    <name evidence="1" type="ORF">CR513_10296</name>
</gene>
<name>A0A371HSR7_MUCPR</name>
<feature type="non-terminal residue" evidence="1">
    <location>
        <position position="1"/>
    </location>
</feature>
<comment type="caution">
    <text evidence="1">The sequence shown here is derived from an EMBL/GenBank/DDBJ whole genome shotgun (WGS) entry which is preliminary data.</text>
</comment>
<dbReference type="OrthoDB" id="1434209at2759"/>
<keyword evidence="2" id="KW-1185">Reference proteome</keyword>